<dbReference type="InterPro" id="IPR020588">
    <property type="entry name" value="RecA_ATP-bd"/>
</dbReference>
<dbReference type="GO" id="GO:0042148">
    <property type="term" value="P:DNA strand invasion"/>
    <property type="evidence" value="ECO:0007669"/>
    <property type="project" value="TreeGrafter"/>
</dbReference>
<dbReference type="GO" id="GO:0005524">
    <property type="term" value="F:ATP binding"/>
    <property type="evidence" value="ECO:0007669"/>
    <property type="project" value="UniProtKB-KW"/>
</dbReference>
<dbReference type="GO" id="GO:0000730">
    <property type="term" value="P:DNA recombinase assembly"/>
    <property type="evidence" value="ECO:0007669"/>
    <property type="project" value="TreeGrafter"/>
</dbReference>
<dbReference type="GO" id="GO:0007131">
    <property type="term" value="P:reciprocal meiotic recombination"/>
    <property type="evidence" value="ECO:0007669"/>
    <property type="project" value="TreeGrafter"/>
</dbReference>
<dbReference type="GO" id="GO:0070192">
    <property type="term" value="P:chromosome organization involved in meiotic cell cycle"/>
    <property type="evidence" value="ECO:0007669"/>
    <property type="project" value="TreeGrafter"/>
</dbReference>
<dbReference type="PANTHER" id="PTHR22942">
    <property type="entry name" value="RECA/RAD51/RADA DNA STRAND-PAIRING FAMILY MEMBER"/>
    <property type="match status" value="1"/>
</dbReference>
<proteinExistence type="predicted"/>
<gene>
    <name evidence="4" type="ORF">ZIOFF_043075</name>
</gene>
<name>A0A8J5KZA7_ZINOF</name>
<comment type="caution">
    <text evidence="4">The sequence shown here is derived from an EMBL/GenBank/DDBJ whole genome shotgun (WGS) entry which is preliminary data.</text>
</comment>
<feature type="domain" description="RecA family profile 1" evidence="3">
    <location>
        <begin position="1"/>
        <end position="116"/>
    </location>
</feature>
<dbReference type="PROSITE" id="PS50162">
    <property type="entry name" value="RECA_2"/>
    <property type="match status" value="1"/>
</dbReference>
<dbReference type="SUPFAM" id="SSF52540">
    <property type="entry name" value="P-loop containing nucleoside triphosphate hydrolases"/>
    <property type="match status" value="1"/>
</dbReference>
<evidence type="ECO:0000313" key="4">
    <source>
        <dbReference type="EMBL" id="KAG6495281.1"/>
    </source>
</evidence>
<dbReference type="GO" id="GO:0000150">
    <property type="term" value="F:DNA strand exchange activity"/>
    <property type="evidence" value="ECO:0007669"/>
    <property type="project" value="TreeGrafter"/>
</dbReference>
<dbReference type="GO" id="GO:0006312">
    <property type="term" value="P:mitotic recombination"/>
    <property type="evidence" value="ECO:0007669"/>
    <property type="project" value="TreeGrafter"/>
</dbReference>
<dbReference type="Proteomes" id="UP000734854">
    <property type="component" value="Unassembled WGS sequence"/>
</dbReference>
<organism evidence="4 5">
    <name type="scientific">Zingiber officinale</name>
    <name type="common">Ginger</name>
    <name type="synonym">Amomum zingiber</name>
    <dbReference type="NCBI Taxonomy" id="94328"/>
    <lineage>
        <taxon>Eukaryota</taxon>
        <taxon>Viridiplantae</taxon>
        <taxon>Streptophyta</taxon>
        <taxon>Embryophyta</taxon>
        <taxon>Tracheophyta</taxon>
        <taxon>Spermatophyta</taxon>
        <taxon>Magnoliopsida</taxon>
        <taxon>Liliopsida</taxon>
        <taxon>Zingiberales</taxon>
        <taxon>Zingiberaceae</taxon>
        <taxon>Zingiber</taxon>
    </lineage>
</organism>
<evidence type="ECO:0000256" key="1">
    <source>
        <dbReference type="ARBA" id="ARBA00022741"/>
    </source>
</evidence>
<dbReference type="InterPro" id="IPR013632">
    <property type="entry name" value="Rad51_C"/>
</dbReference>
<dbReference type="PANTHER" id="PTHR22942:SF30">
    <property type="entry name" value="MEIOTIC RECOMBINATION PROTEIN DMC1_LIM15 HOMOLOG"/>
    <property type="match status" value="1"/>
</dbReference>
<sequence length="116" mass="13258">MHRGNGKVVYINAEGTFHPDRIVPIAERFGMDAGAILDNIIYACVYTYEHQYNFLLGLAAKMSEVPFRLMIVDSVTALFRVDFSRRGELAERLQKLSQMLSLLIKIVEEFNVTVFL</sequence>
<keyword evidence="1" id="KW-0547">Nucleotide-binding</keyword>
<dbReference type="GO" id="GO:0140664">
    <property type="term" value="F:ATP-dependent DNA damage sensor activity"/>
    <property type="evidence" value="ECO:0007669"/>
    <property type="project" value="InterPro"/>
</dbReference>
<dbReference type="InterPro" id="IPR027417">
    <property type="entry name" value="P-loop_NTPase"/>
</dbReference>
<keyword evidence="2" id="KW-0067">ATP-binding</keyword>
<evidence type="ECO:0000313" key="5">
    <source>
        <dbReference type="Proteomes" id="UP000734854"/>
    </source>
</evidence>
<evidence type="ECO:0000256" key="2">
    <source>
        <dbReference type="ARBA" id="ARBA00022840"/>
    </source>
</evidence>
<dbReference type="EMBL" id="JACMSC010000012">
    <property type="protein sequence ID" value="KAG6495281.1"/>
    <property type="molecule type" value="Genomic_DNA"/>
</dbReference>
<dbReference type="Gene3D" id="3.40.50.300">
    <property type="entry name" value="P-loop containing nucleotide triphosphate hydrolases"/>
    <property type="match status" value="1"/>
</dbReference>
<keyword evidence="5" id="KW-1185">Reference proteome</keyword>
<protein>
    <recommendedName>
        <fullName evidence="3">RecA family profile 1 domain-containing protein</fullName>
    </recommendedName>
</protein>
<dbReference type="GO" id="GO:0000794">
    <property type="term" value="C:condensed nuclear chromosome"/>
    <property type="evidence" value="ECO:0007669"/>
    <property type="project" value="TreeGrafter"/>
</dbReference>
<dbReference type="GO" id="GO:0003690">
    <property type="term" value="F:double-stranded DNA binding"/>
    <property type="evidence" value="ECO:0007669"/>
    <property type="project" value="TreeGrafter"/>
</dbReference>
<dbReference type="AlphaFoldDB" id="A0A8J5KZA7"/>
<accession>A0A8J5KZA7</accession>
<dbReference type="GO" id="GO:0003697">
    <property type="term" value="F:single-stranded DNA binding"/>
    <property type="evidence" value="ECO:0007669"/>
    <property type="project" value="TreeGrafter"/>
</dbReference>
<dbReference type="Pfam" id="PF08423">
    <property type="entry name" value="Rad51"/>
    <property type="match status" value="1"/>
</dbReference>
<evidence type="ECO:0000259" key="3">
    <source>
        <dbReference type="PROSITE" id="PS50162"/>
    </source>
</evidence>
<reference evidence="4 5" key="1">
    <citation type="submission" date="2020-08" db="EMBL/GenBank/DDBJ databases">
        <title>Plant Genome Project.</title>
        <authorList>
            <person name="Zhang R.-G."/>
        </authorList>
    </citation>
    <scope>NUCLEOTIDE SEQUENCE [LARGE SCALE GENOMIC DNA]</scope>
    <source>
        <tissue evidence="4">Rhizome</tissue>
    </source>
</reference>